<evidence type="ECO:0000256" key="3">
    <source>
        <dbReference type="ARBA" id="ARBA00013220"/>
    </source>
</evidence>
<protein>
    <recommendedName>
        <fullName evidence="3">serine C-palmitoyltransferase</fullName>
        <ecNumber evidence="3">2.3.1.50</ecNumber>
    </recommendedName>
</protein>
<dbReference type="EMBL" id="OU963900">
    <property type="protein sequence ID" value="CAH0407150.1"/>
    <property type="molecule type" value="Genomic_DNA"/>
</dbReference>
<dbReference type="InterPro" id="IPR050087">
    <property type="entry name" value="AON_synthase_class-II"/>
</dbReference>
<evidence type="ECO:0000256" key="2">
    <source>
        <dbReference type="ARBA" id="ARBA00008392"/>
    </source>
</evidence>
<evidence type="ECO:0000256" key="8">
    <source>
        <dbReference type="RuleBase" id="RU003693"/>
    </source>
</evidence>
<comment type="cofactor">
    <cofactor evidence="1 8">
        <name>pyridoxal 5'-phosphate</name>
        <dbReference type="ChEBI" id="CHEBI:597326"/>
    </cofactor>
</comment>
<sequence>MILECTAIPSVGMNVQVHRAQGGVRELEFVQLPGAGGHQPAGGGRGRAAIRAHRGLQPGRAGDHAAAPRAGGQRRQVPGRGGAGGQRRQVSGRGAGGQRRQVSGAGAPGRAPAGPSWGPRRCTGSWRTASPGEWGRCSGAGSSRAELGTTPLHRELEDSVASYNNDLYVDQVVEGVYSMEGSIAPLRGLVELKKRLGLQLYLDEAHSVGAIGPRGRGATDHCGVRPQDVDVLMGTFTKSFGAAGGYVAGSAALIRALRARGHGHSYATSMSPPVAAQVLWALRSIDSPAGLERIQRLRENTAYFRDRLRSMGVVMYGAAASPVVPVLVYTFSKMAATVERLARAGLATVGVGFPATPLNQARIRFCLSAAHTREQLEACAEAVKQVVDELGLHYSRRAIH</sequence>
<comment type="catalytic activity">
    <reaction evidence="7">
        <text>L-serine + hexadecanoyl-CoA + H(+) = 3-oxosphinganine + CO2 + CoA</text>
        <dbReference type="Rhea" id="RHEA:14761"/>
        <dbReference type="ChEBI" id="CHEBI:15378"/>
        <dbReference type="ChEBI" id="CHEBI:16526"/>
        <dbReference type="ChEBI" id="CHEBI:33384"/>
        <dbReference type="ChEBI" id="CHEBI:57287"/>
        <dbReference type="ChEBI" id="CHEBI:57379"/>
        <dbReference type="ChEBI" id="CHEBI:58299"/>
        <dbReference type="EC" id="2.3.1.50"/>
    </reaction>
</comment>
<evidence type="ECO:0000256" key="5">
    <source>
        <dbReference type="ARBA" id="ARBA00022898"/>
    </source>
</evidence>
<evidence type="ECO:0000259" key="10">
    <source>
        <dbReference type="Pfam" id="PF00155"/>
    </source>
</evidence>
<evidence type="ECO:0000313" key="12">
    <source>
        <dbReference type="Proteomes" id="UP001153292"/>
    </source>
</evidence>
<reference evidence="11" key="1">
    <citation type="submission" date="2021-12" db="EMBL/GenBank/DDBJ databases">
        <authorList>
            <person name="King R."/>
        </authorList>
    </citation>
    <scope>NUCLEOTIDE SEQUENCE</scope>
</reference>
<dbReference type="Gene3D" id="3.90.1150.10">
    <property type="entry name" value="Aspartate Aminotransferase, domain 1"/>
    <property type="match status" value="1"/>
</dbReference>
<keyword evidence="4" id="KW-0808">Transferase</keyword>
<name>A0ABN8BIE7_CHISP</name>
<proteinExistence type="inferred from homology"/>
<dbReference type="InterPro" id="IPR004839">
    <property type="entry name" value="Aminotransferase_I/II_large"/>
</dbReference>
<dbReference type="SUPFAM" id="SSF53383">
    <property type="entry name" value="PLP-dependent transferases"/>
    <property type="match status" value="1"/>
</dbReference>
<accession>A0ABN8BIE7</accession>
<evidence type="ECO:0000256" key="9">
    <source>
        <dbReference type="SAM" id="MobiDB-lite"/>
    </source>
</evidence>
<feature type="compositionally biased region" description="Low complexity" evidence="9">
    <location>
        <begin position="65"/>
        <end position="78"/>
    </location>
</feature>
<dbReference type="PANTHER" id="PTHR13693:SF3">
    <property type="entry name" value="LD36009P"/>
    <property type="match status" value="1"/>
</dbReference>
<evidence type="ECO:0000256" key="1">
    <source>
        <dbReference type="ARBA" id="ARBA00001933"/>
    </source>
</evidence>
<gene>
    <name evidence="11" type="ORF">CHILSU_LOCUS10546</name>
</gene>
<dbReference type="PANTHER" id="PTHR13693">
    <property type="entry name" value="CLASS II AMINOTRANSFERASE/8-AMINO-7-OXONONANOATE SYNTHASE"/>
    <property type="match status" value="1"/>
</dbReference>
<feature type="region of interest" description="Disordered" evidence="9">
    <location>
        <begin position="56"/>
        <end position="146"/>
    </location>
</feature>
<keyword evidence="5 8" id="KW-0663">Pyridoxal phosphate</keyword>
<dbReference type="InterPro" id="IPR015422">
    <property type="entry name" value="PyrdxlP-dep_Trfase_small"/>
</dbReference>
<dbReference type="InterPro" id="IPR001917">
    <property type="entry name" value="Aminotrans_II_pyridoxalP_BS"/>
</dbReference>
<dbReference type="Proteomes" id="UP001153292">
    <property type="component" value="Chromosome 7"/>
</dbReference>
<evidence type="ECO:0000256" key="4">
    <source>
        <dbReference type="ARBA" id="ARBA00022679"/>
    </source>
</evidence>
<dbReference type="PROSITE" id="PS00599">
    <property type="entry name" value="AA_TRANSFER_CLASS_2"/>
    <property type="match status" value="1"/>
</dbReference>
<keyword evidence="6" id="KW-0012">Acyltransferase</keyword>
<evidence type="ECO:0000313" key="11">
    <source>
        <dbReference type="EMBL" id="CAH0407150.1"/>
    </source>
</evidence>
<dbReference type="Gene3D" id="3.40.640.10">
    <property type="entry name" value="Type I PLP-dependent aspartate aminotransferase-like (Major domain)"/>
    <property type="match status" value="1"/>
</dbReference>
<dbReference type="InterPro" id="IPR015421">
    <property type="entry name" value="PyrdxlP-dep_Trfase_major"/>
</dbReference>
<feature type="compositionally biased region" description="Low complexity" evidence="9">
    <location>
        <begin position="86"/>
        <end position="121"/>
    </location>
</feature>
<feature type="domain" description="Aminotransferase class I/classII large" evidence="10">
    <location>
        <begin position="172"/>
        <end position="382"/>
    </location>
</feature>
<keyword evidence="12" id="KW-1185">Reference proteome</keyword>
<comment type="similarity">
    <text evidence="2 8">Belongs to the class-II pyridoxal-phosphate-dependent aminotransferase family.</text>
</comment>
<evidence type="ECO:0000256" key="6">
    <source>
        <dbReference type="ARBA" id="ARBA00023315"/>
    </source>
</evidence>
<dbReference type="InterPro" id="IPR015424">
    <property type="entry name" value="PyrdxlP-dep_Trfase"/>
</dbReference>
<organism evidence="11 12">
    <name type="scientific">Chilo suppressalis</name>
    <name type="common">Asiatic rice borer moth</name>
    <dbReference type="NCBI Taxonomy" id="168631"/>
    <lineage>
        <taxon>Eukaryota</taxon>
        <taxon>Metazoa</taxon>
        <taxon>Ecdysozoa</taxon>
        <taxon>Arthropoda</taxon>
        <taxon>Hexapoda</taxon>
        <taxon>Insecta</taxon>
        <taxon>Pterygota</taxon>
        <taxon>Neoptera</taxon>
        <taxon>Endopterygota</taxon>
        <taxon>Lepidoptera</taxon>
        <taxon>Glossata</taxon>
        <taxon>Ditrysia</taxon>
        <taxon>Pyraloidea</taxon>
        <taxon>Crambidae</taxon>
        <taxon>Crambinae</taxon>
        <taxon>Chilo</taxon>
    </lineage>
</organism>
<dbReference type="Pfam" id="PF00155">
    <property type="entry name" value="Aminotran_1_2"/>
    <property type="match status" value="1"/>
</dbReference>
<evidence type="ECO:0000256" key="7">
    <source>
        <dbReference type="ARBA" id="ARBA00048528"/>
    </source>
</evidence>
<dbReference type="EC" id="2.3.1.50" evidence="3"/>